<comment type="subcellular location">
    <subcellularLocation>
        <location evidence="1">Virion</location>
    </subcellularLocation>
</comment>
<keyword evidence="6" id="KW-0547">Nucleotide-binding</keyword>
<evidence type="ECO:0000259" key="17">
    <source>
        <dbReference type="PROSITE" id="PS51194"/>
    </source>
</evidence>
<dbReference type="OrthoDB" id="892at10239"/>
<dbReference type="SUPFAM" id="SSF52540">
    <property type="entry name" value="P-loop containing nucleoside triphosphate hydrolases"/>
    <property type="match status" value="1"/>
</dbReference>
<evidence type="ECO:0000256" key="14">
    <source>
        <dbReference type="ARBA" id="ARBA00031914"/>
    </source>
</evidence>
<dbReference type="InterPro" id="IPR001650">
    <property type="entry name" value="Helicase_C-like"/>
</dbReference>
<dbReference type="SMART" id="SM00490">
    <property type="entry name" value="HELICc"/>
    <property type="match status" value="1"/>
</dbReference>
<feature type="domain" description="Helicase ATP-binding" evidence="16">
    <location>
        <begin position="175"/>
        <end position="350"/>
    </location>
</feature>
<evidence type="ECO:0000256" key="13">
    <source>
        <dbReference type="ARBA" id="ARBA00030963"/>
    </source>
</evidence>
<evidence type="ECO:0000256" key="9">
    <source>
        <dbReference type="ARBA" id="ARBA00022840"/>
    </source>
</evidence>
<organism evidence="18 19">
    <name type="scientific">Eptesipox virus</name>
    <dbReference type="NCBI Taxonomy" id="1329402"/>
    <lineage>
        <taxon>Viruses</taxon>
        <taxon>Varidnaviria</taxon>
        <taxon>Bamfordvirae</taxon>
        <taxon>Nucleocytoviricota</taxon>
        <taxon>Pokkesviricetes</taxon>
        <taxon>Chitovirales</taxon>
        <taxon>Poxviridae</taxon>
        <taxon>Chordopoxvirinae</taxon>
        <taxon>Vespertilionpoxvirus</taxon>
        <taxon>Vespertilionpoxvirus eptesipox</taxon>
    </lineage>
</organism>
<dbReference type="Pfam" id="PF00271">
    <property type="entry name" value="Helicase_C"/>
    <property type="match status" value="1"/>
</dbReference>
<dbReference type="GO" id="GO:0017111">
    <property type="term" value="F:ribonucleoside triphosphate phosphatase activity"/>
    <property type="evidence" value="ECO:0007669"/>
    <property type="project" value="InterPro"/>
</dbReference>
<comment type="function">
    <text evidence="12">NTP-dependent helicase that catalyzes unidirectional unwinding of 3'tailed duplex RNAs and plays an important role during transcription of early mRNAs, presumably by preventing R-loop formation behind the elongating RNA polymerase. Might also play a role in the export of newly synthesized mRNA chains out of the core into the cytoplasm. Required for replication and propagation of viral particles.</text>
</comment>
<keyword evidence="8 18" id="KW-0347">Helicase</keyword>
<dbReference type="EC" id="3.6.4.13" evidence="4"/>
<dbReference type="Proteomes" id="UP000217428">
    <property type="component" value="Segment"/>
</dbReference>
<comment type="similarity">
    <text evidence="2">Belongs to the DEAD box helicase family. DEAH subfamily.</text>
</comment>
<feature type="domain" description="Helicase C-terminal" evidence="17">
    <location>
        <begin position="380"/>
        <end position="553"/>
    </location>
</feature>
<dbReference type="PROSITE" id="PS00690">
    <property type="entry name" value="DEAH_ATP_HELICASE"/>
    <property type="match status" value="1"/>
</dbReference>
<dbReference type="InterPro" id="IPR021892">
    <property type="entry name" value="NPH-II"/>
</dbReference>
<gene>
    <name evidence="18" type="ORF">EPTV-WA-053</name>
</gene>
<dbReference type="GO" id="GO:0003724">
    <property type="term" value="F:RNA helicase activity"/>
    <property type="evidence" value="ECO:0007669"/>
    <property type="project" value="UniProtKB-EC"/>
</dbReference>
<dbReference type="PROSITE" id="PS51194">
    <property type="entry name" value="HELICASE_CTER"/>
    <property type="match status" value="1"/>
</dbReference>
<dbReference type="Pfam" id="PF12011">
    <property type="entry name" value="NPH-II"/>
    <property type="match status" value="1"/>
</dbReference>
<dbReference type="InterPro" id="IPR027417">
    <property type="entry name" value="P-loop_NTPase"/>
</dbReference>
<evidence type="ECO:0000313" key="18">
    <source>
        <dbReference type="EMBL" id="ASK51254.1"/>
    </source>
</evidence>
<keyword evidence="9" id="KW-0067">ATP-binding</keyword>
<evidence type="ECO:0000259" key="16">
    <source>
        <dbReference type="PROSITE" id="PS51192"/>
    </source>
</evidence>
<evidence type="ECO:0000256" key="10">
    <source>
        <dbReference type="ARBA" id="ARBA00022844"/>
    </source>
</evidence>
<keyword evidence="11" id="KW-0804">Transcription</keyword>
<evidence type="ECO:0000256" key="15">
    <source>
        <dbReference type="ARBA" id="ARBA00047984"/>
    </source>
</evidence>
<dbReference type="GO" id="GO:0005524">
    <property type="term" value="F:ATP binding"/>
    <property type="evidence" value="ECO:0007669"/>
    <property type="project" value="UniProtKB-KW"/>
</dbReference>
<proteinExistence type="inferred from homology"/>
<dbReference type="GO" id="GO:0044423">
    <property type="term" value="C:virion component"/>
    <property type="evidence" value="ECO:0007669"/>
    <property type="project" value="UniProtKB-KW"/>
</dbReference>
<evidence type="ECO:0000256" key="2">
    <source>
        <dbReference type="ARBA" id="ARBA00008792"/>
    </source>
</evidence>
<dbReference type="Pfam" id="PF00270">
    <property type="entry name" value="DEAD"/>
    <property type="match status" value="1"/>
</dbReference>
<evidence type="ECO:0000256" key="6">
    <source>
        <dbReference type="ARBA" id="ARBA00022741"/>
    </source>
</evidence>
<comment type="subunit">
    <text evidence="3">Monomer.</text>
</comment>
<evidence type="ECO:0000313" key="19">
    <source>
        <dbReference type="Proteomes" id="UP000217428"/>
    </source>
</evidence>
<evidence type="ECO:0000256" key="4">
    <source>
        <dbReference type="ARBA" id="ARBA00012552"/>
    </source>
</evidence>
<dbReference type="PANTHER" id="PTHR18934:SF221">
    <property type="entry name" value="ATP-DEPENDENT RNA HELICASE DHX34-RELATED"/>
    <property type="match status" value="1"/>
</dbReference>
<evidence type="ECO:0000256" key="5">
    <source>
        <dbReference type="ARBA" id="ARBA00017851"/>
    </source>
</evidence>
<evidence type="ECO:0000256" key="8">
    <source>
        <dbReference type="ARBA" id="ARBA00022806"/>
    </source>
</evidence>
<dbReference type="InterPro" id="IPR014001">
    <property type="entry name" value="Helicase_ATP-bd"/>
</dbReference>
<keyword evidence="7" id="KW-0378">Hydrolase</keyword>
<dbReference type="SMART" id="SM00487">
    <property type="entry name" value="DEXDc"/>
    <property type="match status" value="1"/>
</dbReference>
<dbReference type="Gene3D" id="3.40.50.300">
    <property type="entry name" value="P-loop containing nucleotide triphosphate hydrolases"/>
    <property type="match status" value="2"/>
</dbReference>
<evidence type="ECO:0000256" key="3">
    <source>
        <dbReference type="ARBA" id="ARBA00011245"/>
    </source>
</evidence>
<evidence type="ECO:0000256" key="7">
    <source>
        <dbReference type="ARBA" id="ARBA00022801"/>
    </source>
</evidence>
<dbReference type="InterPro" id="IPR011545">
    <property type="entry name" value="DEAD/DEAH_box_helicase_dom"/>
</dbReference>
<sequence>MDNNLPNIFFFPNNVTVYSYNYTQDEFDSMNKLEKQRFKLTVFPLLKHRWKFAYVVQKGNIIKLNKETNSKSFKKIELNSINLPIYVDNKNKQFKIDNKLISFECYSFIKCKQGVNVDTFDDYILKGLIEGGNAMKIFSNSVGNIESSKEIFGNTLPFAKIPLASLLPKAQVEIFSAWMSHNPVVLTGGTGVGKTSQVPKLLLWFNYLFGGFSTLLKISPFEEREIVLSLPRITLVKLHSNTLLNSLGFKHINGSPINLKFGAITNDIINHKPKSYGIIFATHKLTLTKLFNYGTVIIDEVHEHDQIGDIIIAISRKHISKLDSLFLMTATLEDDRSRLQNFLPNPIFVHIPGDTLYKISEVYIKNKIDFRDKNKYLEEELKNLVTAIKKYTPKPKYSGIVFVATIAQCETYKIYLQSHLPYNIYIIHGKVNDIDKILNEVYTTFNVSIIVSTPYLESSVTIKNVTHIYDMGRVFIPAPLGGKQIFISKSMRDQRKGRVGRVMPGTYLYFYDINNMKTINRIDSEYLHNYVLYAKQFNLTLPKDLFIIPSDLSLLYRTQEYIENFNISDKMWSKILSSYYLKMVEYAKIYSKGGENAIALDNFERDDIMNDTVYNSIISLDLKAKVLKIRKQKNMYLHTCKLLFGPFYGKIFNIQFKKPLNEYILMITEHMFIPYLKIV</sequence>
<protein>
    <recommendedName>
        <fullName evidence="5">RNA helicase NPH-II</fullName>
        <ecNumber evidence="4">3.6.4.13</ecNumber>
    </recommendedName>
    <alternativeName>
        <fullName evidence="14">Nucleoside triphosphatase II</fullName>
    </alternativeName>
    <alternativeName>
        <fullName evidence="13">Nucleoside triphosphate phosphohydrolase II</fullName>
    </alternativeName>
</protein>
<dbReference type="InterPro" id="IPR002464">
    <property type="entry name" value="DNA/RNA_helicase_DEAH_CS"/>
</dbReference>
<dbReference type="GO" id="GO:0003723">
    <property type="term" value="F:RNA binding"/>
    <property type="evidence" value="ECO:0007669"/>
    <property type="project" value="TreeGrafter"/>
</dbReference>
<keyword evidence="10" id="KW-0946">Virion</keyword>
<comment type="catalytic activity">
    <reaction evidence="15">
        <text>ATP + H2O = ADP + phosphate + H(+)</text>
        <dbReference type="Rhea" id="RHEA:13065"/>
        <dbReference type="ChEBI" id="CHEBI:15377"/>
        <dbReference type="ChEBI" id="CHEBI:15378"/>
        <dbReference type="ChEBI" id="CHEBI:30616"/>
        <dbReference type="ChEBI" id="CHEBI:43474"/>
        <dbReference type="ChEBI" id="CHEBI:456216"/>
        <dbReference type="EC" id="3.6.4.13"/>
    </reaction>
</comment>
<reference evidence="18 19" key="1">
    <citation type="journal article" date="2017" name="Virus Genes">
        <title>Characterization of Eptesipoxvirus, a novel poxvirus from a microchiropteran bat.</title>
        <authorList>
            <person name="Tu S.L."/>
            <person name="Nakazawa Y."/>
            <person name="Gao J."/>
            <person name="Wilkins K."/>
            <person name="Gallardo-Romero N."/>
            <person name="Li Y."/>
            <person name="Emerson G.L."/>
            <person name="Carroll D.S."/>
            <person name="Upton C."/>
        </authorList>
    </citation>
    <scope>NUCLEOTIDE SEQUENCE [LARGE SCALE GENOMIC DNA]</scope>
    <source>
        <strain evidence="18 19">Washington</strain>
    </source>
</reference>
<keyword evidence="19" id="KW-1185">Reference proteome</keyword>
<dbReference type="PANTHER" id="PTHR18934">
    <property type="entry name" value="ATP-DEPENDENT RNA HELICASE"/>
    <property type="match status" value="1"/>
</dbReference>
<dbReference type="PROSITE" id="PS51192">
    <property type="entry name" value="HELICASE_ATP_BIND_1"/>
    <property type="match status" value="1"/>
</dbReference>
<evidence type="ECO:0000256" key="11">
    <source>
        <dbReference type="ARBA" id="ARBA00023163"/>
    </source>
</evidence>
<dbReference type="EMBL" id="KY747497">
    <property type="protein sequence ID" value="ASK51254.1"/>
    <property type="molecule type" value="Genomic_DNA"/>
</dbReference>
<name>A0A220T6B4_9POXV</name>
<evidence type="ECO:0000256" key="1">
    <source>
        <dbReference type="ARBA" id="ARBA00004328"/>
    </source>
</evidence>
<accession>A0A220T6B4</accession>
<evidence type="ECO:0000256" key="12">
    <source>
        <dbReference type="ARBA" id="ARBA00025677"/>
    </source>
</evidence>